<evidence type="ECO:0000313" key="1">
    <source>
        <dbReference type="EMBL" id="KAK7861412.1"/>
    </source>
</evidence>
<name>A0AAW0MDG2_QUESU</name>
<reference evidence="1" key="1">
    <citation type="submission" date="2017-12" db="EMBL/GenBank/DDBJ databases">
        <authorList>
            <person name="Barbosa P."/>
            <person name="Usie A."/>
            <person name="Ramos A.M."/>
        </authorList>
    </citation>
    <scope>NUCLEOTIDE SEQUENCE</scope>
    <source>
        <strain evidence="1">HL8</strain>
        <tissue evidence="1">Leaves</tissue>
    </source>
</reference>
<feature type="non-terminal residue" evidence="1">
    <location>
        <position position="104"/>
    </location>
</feature>
<organism evidence="1">
    <name type="scientific">Quercus suber</name>
    <name type="common">Cork oak</name>
    <dbReference type="NCBI Taxonomy" id="58331"/>
    <lineage>
        <taxon>Eukaryota</taxon>
        <taxon>Viridiplantae</taxon>
        <taxon>Streptophyta</taxon>
        <taxon>Embryophyta</taxon>
        <taxon>Tracheophyta</taxon>
        <taxon>Spermatophyta</taxon>
        <taxon>Magnoliopsida</taxon>
        <taxon>eudicotyledons</taxon>
        <taxon>Gunneridae</taxon>
        <taxon>Pentapetalae</taxon>
        <taxon>rosids</taxon>
        <taxon>fabids</taxon>
        <taxon>Fagales</taxon>
        <taxon>Fagaceae</taxon>
        <taxon>Quercus</taxon>
    </lineage>
</organism>
<accession>A0AAW0MDG2</accession>
<reference evidence="1" key="2">
    <citation type="journal article" date="2018" name="Sci. Data">
        <title>The draft genome sequence of cork oak.</title>
        <authorList>
            <person name="Ramos A.M."/>
            <person name="Usie A."/>
            <person name="Barbosa P."/>
            <person name="Barros P.M."/>
            <person name="Capote T."/>
            <person name="Chaves I."/>
            <person name="Simoes F."/>
            <person name="Abreu I."/>
            <person name="Carrasquinho I."/>
            <person name="Faro C."/>
            <person name="Guimaraes J.B."/>
            <person name="Mendonca D."/>
            <person name="Nobrega F."/>
            <person name="Rodrigues L."/>
            <person name="Saibo N.J.M."/>
            <person name="Varela M.C."/>
            <person name="Egas C."/>
            <person name="Matos J."/>
            <person name="Miguel C.M."/>
            <person name="Oliveira M.M."/>
            <person name="Ricardo C.P."/>
            <person name="Goncalves S."/>
        </authorList>
    </citation>
    <scope>NUCLEOTIDE SEQUENCE [LARGE SCALE GENOMIC DNA]</scope>
    <source>
        <strain evidence="1">HL8</strain>
    </source>
</reference>
<sequence length="104" mass="11590">MSPPLITGTAPTEVRGRDEIGFMPTPGVVLIPTPLPEASHIEDRSRRLQRTRTHPPDCGIRHVFDYVLFRQCETSQGTSEEKKTGMIFDGQLGEIFIENALLGK</sequence>
<gene>
    <name evidence="1" type="ORF">CFP56_011353</name>
</gene>
<protein>
    <submittedName>
        <fullName evidence="1">Uncharacterized protein</fullName>
    </submittedName>
</protein>
<dbReference type="AlphaFoldDB" id="A0AAW0MDG2"/>
<proteinExistence type="predicted"/>
<dbReference type="EMBL" id="PKMF04000002">
    <property type="protein sequence ID" value="KAK7861412.1"/>
    <property type="molecule type" value="Genomic_DNA"/>
</dbReference>
<comment type="caution">
    <text evidence="1">The sequence shown here is derived from an EMBL/GenBank/DDBJ whole genome shotgun (WGS) entry which is preliminary data.</text>
</comment>
<reference evidence="1" key="3">
    <citation type="submission" date="2023-07" db="EMBL/GenBank/DDBJ databases">
        <title>An improved reference 1 genome and first organelle genomes of Quercus suber.</title>
        <authorList>
            <consortium name="Genosuber Consortium"/>
            <person name="Usie A."/>
            <person name="Serra O."/>
            <person name="Barros P."/>
        </authorList>
    </citation>
    <scope>NUCLEOTIDE SEQUENCE</scope>
    <source>
        <strain evidence="1">HL8</strain>
        <tissue evidence="1">Leaves</tissue>
    </source>
</reference>